<feature type="domain" description="Bacterial transcriptional activator" evidence="1">
    <location>
        <begin position="4"/>
        <end position="110"/>
    </location>
</feature>
<evidence type="ECO:0000313" key="2">
    <source>
        <dbReference type="EMBL" id="RAQ93934.1"/>
    </source>
</evidence>
<dbReference type="Proteomes" id="UP000248706">
    <property type="component" value="Unassembled WGS sequence"/>
</dbReference>
<dbReference type="InterPro" id="IPR005158">
    <property type="entry name" value="BTAD"/>
</dbReference>
<proteinExistence type="predicted"/>
<evidence type="ECO:0000313" key="3">
    <source>
        <dbReference type="Proteomes" id="UP000248706"/>
    </source>
</evidence>
<accession>A0A328VF45</accession>
<gene>
    <name evidence="2" type="ORF">A4R35_00215</name>
</gene>
<dbReference type="InterPro" id="IPR011990">
    <property type="entry name" value="TPR-like_helical_dom_sf"/>
</dbReference>
<comment type="caution">
    <text evidence="2">The sequence shown here is derived from an EMBL/GenBank/DDBJ whole genome shotgun (WGS) entry which is preliminary data.</text>
</comment>
<dbReference type="SUPFAM" id="SSF48452">
    <property type="entry name" value="TPR-like"/>
    <property type="match status" value="2"/>
</dbReference>
<protein>
    <recommendedName>
        <fullName evidence="1">Bacterial transcriptional activator domain-containing protein</fullName>
    </recommendedName>
</protein>
<reference evidence="2 3" key="1">
    <citation type="submission" date="2016-08" db="EMBL/GenBank/DDBJ databases">
        <title>Analysis of Carbohydrate Active Enzymes in Thermogemmatispora T81 Reveals Carbohydrate Degradation Ability.</title>
        <authorList>
            <person name="Tomazini A."/>
            <person name="Lal S."/>
            <person name="Stott M."/>
            <person name="Henrissat B."/>
            <person name="Polikarpov I."/>
            <person name="Sparling R."/>
            <person name="Levin D.B."/>
        </authorList>
    </citation>
    <scope>NUCLEOTIDE SEQUENCE [LARGE SCALE GENOMIC DNA]</scope>
    <source>
        <strain evidence="2 3">T81</strain>
    </source>
</reference>
<name>A0A328VF45_9CHLR</name>
<sequence>MCYLERGEFLEDEEGHWCKSLRQEYRVIRRLCRLWLADTYMMQGRVWPARKLLTQVVRQDPTDEDALQRLVQLYQQQGLSATARQVFLTAQRRAKAAGTPLSTALEETVLRSGASWQPQAPFPWPVYSSVLQGAPAPGRDFSFLEAEIPDKWLLQGIVTLSYLQTQGWSTEHLIQVVTSLSQTGASMFELLRRQFLQQASALFLWGGAPLLPPHKGPTAEESAQIAEALRTCLQQGWRFFYAGQASQALATGQISVFFLRHVYSWFSLAEHALLLAGAYNLLGSALCLHGRYHEAFQAHQSASLAALEAGDPFTLCYSRLGQVNALYGQGAYQQASQSAQQVLRMMDQLPDSPAPELRAHVLGLWAESALSLGDYCLASQLLDRIGLCLEQETISPNEAFDRAHWYHLRGKLAVLSKDFPQALQYSKQALQALSPTSILRRLFMLLPLLTACCCLHEREEGVQGLELLQTLLPTTHLPSFTRPLHDVLEGFLAAFPHEARVSDLVGTLLPCLGSPVGRPPECSGF</sequence>
<dbReference type="EMBL" id="MCIF01000002">
    <property type="protein sequence ID" value="RAQ93934.1"/>
    <property type="molecule type" value="Genomic_DNA"/>
</dbReference>
<dbReference type="SMART" id="SM01043">
    <property type="entry name" value="BTAD"/>
    <property type="match status" value="1"/>
</dbReference>
<evidence type="ECO:0000259" key="1">
    <source>
        <dbReference type="SMART" id="SM01043"/>
    </source>
</evidence>
<organism evidence="2 3">
    <name type="scientific">Thermogemmatispora tikiterensis</name>
    <dbReference type="NCBI Taxonomy" id="1825093"/>
    <lineage>
        <taxon>Bacteria</taxon>
        <taxon>Bacillati</taxon>
        <taxon>Chloroflexota</taxon>
        <taxon>Ktedonobacteria</taxon>
        <taxon>Thermogemmatisporales</taxon>
        <taxon>Thermogemmatisporaceae</taxon>
        <taxon>Thermogemmatispora</taxon>
    </lineage>
</organism>
<dbReference type="Gene3D" id="1.25.40.10">
    <property type="entry name" value="Tetratricopeptide repeat domain"/>
    <property type="match status" value="2"/>
</dbReference>
<dbReference type="AlphaFoldDB" id="A0A328VF45"/>
<keyword evidence="3" id="KW-1185">Reference proteome</keyword>